<feature type="transmembrane region" description="Helical" evidence="12">
    <location>
        <begin position="20"/>
        <end position="46"/>
    </location>
</feature>
<dbReference type="PANTHER" id="PTHR22888:SF9">
    <property type="entry name" value="CYTOCHROME C OXIDASE SUBUNIT 2"/>
    <property type="match status" value="1"/>
</dbReference>
<evidence type="ECO:0000256" key="4">
    <source>
        <dbReference type="ARBA" id="ARBA00022617"/>
    </source>
</evidence>
<evidence type="ECO:0000256" key="12">
    <source>
        <dbReference type="SAM" id="Phobius"/>
    </source>
</evidence>
<protein>
    <submittedName>
        <fullName evidence="15">C-type cytochrome</fullName>
    </submittedName>
</protein>
<feature type="transmembrane region" description="Helical" evidence="12">
    <location>
        <begin position="58"/>
        <end position="79"/>
    </location>
</feature>
<dbReference type="GO" id="GO:0020037">
    <property type="term" value="F:heme binding"/>
    <property type="evidence" value="ECO:0007669"/>
    <property type="project" value="InterPro"/>
</dbReference>
<dbReference type="SUPFAM" id="SSF46626">
    <property type="entry name" value="Cytochrome c"/>
    <property type="match status" value="1"/>
</dbReference>
<dbReference type="InterPro" id="IPR002429">
    <property type="entry name" value="CcO_II-like_C"/>
</dbReference>
<comment type="catalytic activity">
    <reaction evidence="10">
        <text>4 Fe(II)-[cytochrome c] + O2 + 8 H(+)(in) = 4 Fe(III)-[cytochrome c] + 2 H2O + 4 H(+)(out)</text>
        <dbReference type="Rhea" id="RHEA:11436"/>
        <dbReference type="Rhea" id="RHEA-COMP:10350"/>
        <dbReference type="Rhea" id="RHEA-COMP:14399"/>
        <dbReference type="ChEBI" id="CHEBI:15377"/>
        <dbReference type="ChEBI" id="CHEBI:15378"/>
        <dbReference type="ChEBI" id="CHEBI:15379"/>
        <dbReference type="ChEBI" id="CHEBI:29033"/>
        <dbReference type="ChEBI" id="CHEBI:29034"/>
        <dbReference type="EC" id="7.1.1.9"/>
    </reaction>
</comment>
<accession>A0A6M1LDM8</accession>
<dbReference type="InterPro" id="IPR034236">
    <property type="entry name" value="CuRO_CcO_Caa3_II"/>
</dbReference>
<keyword evidence="9 12" id="KW-0472">Membrane</keyword>
<comment type="caution">
    <text evidence="15">The sequence shown here is derived from an EMBL/GenBank/DDBJ whole genome shotgun (WGS) entry which is preliminary data.</text>
</comment>
<evidence type="ECO:0000256" key="8">
    <source>
        <dbReference type="ARBA" id="ARBA00023008"/>
    </source>
</evidence>
<keyword evidence="12" id="KW-1133">Transmembrane helix</keyword>
<dbReference type="SUPFAM" id="SSF49503">
    <property type="entry name" value="Cupredoxins"/>
    <property type="match status" value="1"/>
</dbReference>
<dbReference type="InterPro" id="IPR036909">
    <property type="entry name" value="Cyt_c-like_dom_sf"/>
</dbReference>
<comment type="similarity">
    <text evidence="2">Belongs to the cytochrome c oxidase subunit 2 family.</text>
</comment>
<dbReference type="PROSITE" id="PS51007">
    <property type="entry name" value="CYTC"/>
    <property type="match status" value="1"/>
</dbReference>
<reference evidence="15 16" key="2">
    <citation type="submission" date="2020-03" db="EMBL/GenBank/DDBJ databases">
        <title>Roseomonas stagni sp. nov., isolated from pond water in Japan.</title>
        <authorList>
            <person name="Furuhata K."/>
            <person name="Miyamoto H."/>
            <person name="Goto K."/>
        </authorList>
    </citation>
    <scope>NUCLEOTIDE SEQUENCE [LARGE SCALE GENOMIC DNA]</scope>
    <source>
        <strain evidence="15 16">PeD5</strain>
    </source>
</reference>
<dbReference type="PROSITE" id="PS50857">
    <property type="entry name" value="COX2_CUA"/>
    <property type="match status" value="1"/>
</dbReference>
<dbReference type="PROSITE" id="PS00078">
    <property type="entry name" value="COX2"/>
    <property type="match status" value="1"/>
</dbReference>
<dbReference type="InterPro" id="IPR009056">
    <property type="entry name" value="Cyt_c-like_dom"/>
</dbReference>
<keyword evidence="3" id="KW-0813">Transport</keyword>
<dbReference type="GO" id="GO:0042773">
    <property type="term" value="P:ATP synthesis coupled electron transport"/>
    <property type="evidence" value="ECO:0007669"/>
    <property type="project" value="TreeGrafter"/>
</dbReference>
<dbReference type="Pfam" id="PF00034">
    <property type="entry name" value="Cytochrom_C"/>
    <property type="match status" value="1"/>
</dbReference>
<dbReference type="GO" id="GO:0004129">
    <property type="term" value="F:cytochrome-c oxidase activity"/>
    <property type="evidence" value="ECO:0007669"/>
    <property type="project" value="UniProtKB-EC"/>
</dbReference>
<dbReference type="Pfam" id="PF00116">
    <property type="entry name" value="COX2"/>
    <property type="match status" value="1"/>
</dbReference>
<gene>
    <name evidence="15" type="ORF">G3576_00055</name>
</gene>
<comment type="subcellular location">
    <subcellularLocation>
        <location evidence="1">Membrane</location>
    </subcellularLocation>
</comment>
<evidence type="ECO:0000256" key="1">
    <source>
        <dbReference type="ARBA" id="ARBA00004370"/>
    </source>
</evidence>
<evidence type="ECO:0000256" key="5">
    <source>
        <dbReference type="ARBA" id="ARBA00022723"/>
    </source>
</evidence>
<dbReference type="EMBL" id="JAAIKB010000001">
    <property type="protein sequence ID" value="NGM18388.1"/>
    <property type="molecule type" value="Genomic_DNA"/>
</dbReference>
<keyword evidence="8" id="KW-0186">Copper</keyword>
<evidence type="ECO:0000259" key="13">
    <source>
        <dbReference type="PROSITE" id="PS50857"/>
    </source>
</evidence>
<dbReference type="InterPro" id="IPR001505">
    <property type="entry name" value="Copper_CuA"/>
</dbReference>
<dbReference type="GO" id="GO:0005507">
    <property type="term" value="F:copper ion binding"/>
    <property type="evidence" value="ECO:0007669"/>
    <property type="project" value="InterPro"/>
</dbReference>
<dbReference type="InterPro" id="IPR045187">
    <property type="entry name" value="CcO_II"/>
</dbReference>
<keyword evidence="5 11" id="KW-0479">Metal-binding</keyword>
<evidence type="ECO:0000256" key="2">
    <source>
        <dbReference type="ARBA" id="ARBA00007866"/>
    </source>
</evidence>
<dbReference type="CDD" id="cd04213">
    <property type="entry name" value="CuRO_CcO_Caa3_II"/>
    <property type="match status" value="1"/>
</dbReference>
<feature type="domain" description="Cytochrome c" evidence="14">
    <location>
        <begin position="218"/>
        <end position="311"/>
    </location>
</feature>
<evidence type="ECO:0000313" key="15">
    <source>
        <dbReference type="EMBL" id="NGM18388.1"/>
    </source>
</evidence>
<keyword evidence="4 11" id="KW-0349">Heme</keyword>
<dbReference type="GO" id="GO:0016020">
    <property type="term" value="C:membrane"/>
    <property type="evidence" value="ECO:0007669"/>
    <property type="project" value="UniProtKB-SubCell"/>
</dbReference>
<proteinExistence type="inferred from homology"/>
<keyword evidence="16" id="KW-1185">Reference proteome</keyword>
<evidence type="ECO:0000256" key="7">
    <source>
        <dbReference type="ARBA" id="ARBA00023004"/>
    </source>
</evidence>
<dbReference type="Proteomes" id="UP000475385">
    <property type="component" value="Unassembled WGS sequence"/>
</dbReference>
<keyword evidence="7 11" id="KW-0408">Iron</keyword>
<keyword evidence="6" id="KW-0249">Electron transport</keyword>
<evidence type="ECO:0000256" key="10">
    <source>
        <dbReference type="ARBA" id="ARBA00047816"/>
    </source>
</evidence>
<dbReference type="Gene3D" id="2.60.40.420">
    <property type="entry name" value="Cupredoxins - blue copper proteins"/>
    <property type="match status" value="1"/>
</dbReference>
<dbReference type="AlphaFoldDB" id="A0A6M1LDM8"/>
<evidence type="ECO:0000259" key="14">
    <source>
        <dbReference type="PROSITE" id="PS51007"/>
    </source>
</evidence>
<evidence type="ECO:0000256" key="11">
    <source>
        <dbReference type="PROSITE-ProRule" id="PRU00433"/>
    </source>
</evidence>
<organism evidence="15 16">
    <name type="scientific">Falsiroseomonas algicola</name>
    <dbReference type="NCBI Taxonomy" id="2716930"/>
    <lineage>
        <taxon>Bacteria</taxon>
        <taxon>Pseudomonadati</taxon>
        <taxon>Pseudomonadota</taxon>
        <taxon>Alphaproteobacteria</taxon>
        <taxon>Acetobacterales</taxon>
        <taxon>Roseomonadaceae</taxon>
        <taxon>Falsiroseomonas</taxon>
    </lineage>
</organism>
<evidence type="ECO:0000256" key="3">
    <source>
        <dbReference type="ARBA" id="ARBA00022448"/>
    </source>
</evidence>
<keyword evidence="12" id="KW-0812">Transmembrane</keyword>
<evidence type="ECO:0000313" key="16">
    <source>
        <dbReference type="Proteomes" id="UP000475385"/>
    </source>
</evidence>
<dbReference type="RefSeq" id="WP_164692296.1">
    <property type="nucleotide sequence ID" value="NZ_JAAIKB010000001.1"/>
</dbReference>
<sequence>MNSQNVFDTAGPDGDRLATLAWLLFGGGLILFVAVLGFLLVALYGAARVRRTLGNPRFIVAGGIVMPVVVLTALLLHTLGLARALGLPMPGGEPPLRIEVIGHQFWWEVRYPGTLPGGGIVTANEIRIPTGRDVVLEVTASDVIHSLWIPALHGKIDMIPGLVNRRTIRADRPGAMRGQCTEFCGTQHALMAFMVVAETPPAYEAWLDRQRLPAATPPQHEMGRAVFAAAGCGGCHAVRGTEWDARIGPDLTALGGRLTIGAGTLPMNEGTIAGWIAGAQDLKPGNRMPSFANALDGPELRAVSAWLESLK</sequence>
<evidence type="ECO:0000256" key="9">
    <source>
        <dbReference type="ARBA" id="ARBA00023136"/>
    </source>
</evidence>
<reference evidence="15 16" key="1">
    <citation type="submission" date="2020-02" db="EMBL/GenBank/DDBJ databases">
        <authorList>
            <person name="Kim H.M."/>
            <person name="Jeon C.O."/>
        </authorList>
    </citation>
    <scope>NUCLEOTIDE SEQUENCE [LARGE SCALE GENOMIC DNA]</scope>
    <source>
        <strain evidence="15 16">PeD5</strain>
    </source>
</reference>
<evidence type="ECO:0000256" key="6">
    <source>
        <dbReference type="ARBA" id="ARBA00022982"/>
    </source>
</evidence>
<dbReference type="PANTHER" id="PTHR22888">
    <property type="entry name" value="CYTOCHROME C OXIDASE, SUBUNIT II"/>
    <property type="match status" value="1"/>
</dbReference>
<feature type="domain" description="Cytochrome oxidase subunit II copper A binding" evidence="13">
    <location>
        <begin position="93"/>
        <end position="209"/>
    </location>
</feature>
<dbReference type="PRINTS" id="PR01166">
    <property type="entry name" value="CYCOXIDASEII"/>
</dbReference>
<dbReference type="InterPro" id="IPR008972">
    <property type="entry name" value="Cupredoxin"/>
</dbReference>
<name>A0A6M1LDM8_9PROT</name>